<evidence type="ECO:0000256" key="1">
    <source>
        <dbReference type="ARBA" id="ARBA00023157"/>
    </source>
</evidence>
<evidence type="ECO:0000256" key="2">
    <source>
        <dbReference type="SAM" id="SignalP"/>
    </source>
</evidence>
<keyword evidence="5" id="KW-1185">Reference proteome</keyword>
<dbReference type="InterPro" id="IPR008139">
    <property type="entry name" value="SaposinB_dom"/>
</dbReference>
<keyword evidence="1" id="KW-1015">Disulfide bond</keyword>
<dbReference type="EMBL" id="CP031035">
    <property type="protein sequence ID" value="QDZ18964.1"/>
    <property type="molecule type" value="Genomic_DNA"/>
</dbReference>
<reference evidence="4 5" key="1">
    <citation type="submission" date="2018-07" db="EMBL/GenBank/DDBJ databases">
        <title>The complete nuclear genome of the prasinophyte Chloropicon primus (CCMP1205).</title>
        <authorList>
            <person name="Pombert J.-F."/>
            <person name="Otis C."/>
            <person name="Turmel M."/>
            <person name="Lemieux C."/>
        </authorList>
    </citation>
    <scope>NUCLEOTIDE SEQUENCE [LARGE SCALE GENOMIC DNA]</scope>
    <source>
        <strain evidence="4 5">CCMP1205</strain>
    </source>
</reference>
<sequence>MIKGRYTVFTAAIIAGLFLSNVAAVSTELKNVGAVAQELHSGNTEVPALRITITPQGKAVVAENQPAGLDLCPTCISFVSQSINNLIQIIANGGIVGGCSALCGMLPNQTLGEVCALLCDIVGIDMFVKILSKVDLDPFYACELLTVCHPTDGGAANITDFQASPNPGHRDSEIDFSASLQVTKPCGDGELIFAIQDPEGNVLGSGQVFGSLQPNVYSIDFQVKTEPSQQQGGEQWPAGDYMAEMAVCQGECGSHHPHSEVYDVKNMKFSIE</sequence>
<gene>
    <name evidence="4" type="ORF">A3770_02p14820</name>
</gene>
<organism evidence="4 5">
    <name type="scientific">Chloropicon primus</name>
    <dbReference type="NCBI Taxonomy" id="1764295"/>
    <lineage>
        <taxon>Eukaryota</taxon>
        <taxon>Viridiplantae</taxon>
        <taxon>Chlorophyta</taxon>
        <taxon>Chloropicophyceae</taxon>
        <taxon>Chloropicales</taxon>
        <taxon>Chloropicaceae</taxon>
        <taxon>Chloropicon</taxon>
    </lineage>
</organism>
<proteinExistence type="predicted"/>
<dbReference type="PROSITE" id="PS50015">
    <property type="entry name" value="SAP_B"/>
    <property type="match status" value="1"/>
</dbReference>
<keyword evidence="2" id="KW-0732">Signal</keyword>
<feature type="domain" description="Saposin B-type" evidence="3">
    <location>
        <begin position="68"/>
        <end position="152"/>
    </location>
</feature>
<protein>
    <recommendedName>
        <fullName evidence="3">Saposin B-type domain-containing protein</fullName>
    </recommendedName>
</protein>
<feature type="chain" id="PRO_5022907582" description="Saposin B-type domain-containing protein" evidence="2">
    <location>
        <begin position="25"/>
        <end position="272"/>
    </location>
</feature>
<evidence type="ECO:0000313" key="5">
    <source>
        <dbReference type="Proteomes" id="UP000316726"/>
    </source>
</evidence>
<dbReference type="OrthoDB" id="17754at2759"/>
<accession>A0A5B8MFI6</accession>
<evidence type="ECO:0000259" key="3">
    <source>
        <dbReference type="PROSITE" id="PS50015"/>
    </source>
</evidence>
<dbReference type="SMART" id="SM00741">
    <property type="entry name" value="SapB"/>
    <property type="match status" value="1"/>
</dbReference>
<evidence type="ECO:0000313" key="4">
    <source>
        <dbReference type="EMBL" id="QDZ18964.1"/>
    </source>
</evidence>
<feature type="signal peptide" evidence="2">
    <location>
        <begin position="1"/>
        <end position="24"/>
    </location>
</feature>
<name>A0A5B8MFI6_9CHLO</name>
<dbReference type="Proteomes" id="UP000316726">
    <property type="component" value="Chromosome 2"/>
</dbReference>
<dbReference type="AlphaFoldDB" id="A0A5B8MFI6"/>